<name>A0A3B1B8V8_9ZZZZ</name>
<dbReference type="SMART" id="SM00248">
    <property type="entry name" value="ANK"/>
    <property type="match status" value="3"/>
</dbReference>
<sequence length="152" mass="16912">MKKDWHESTQCGDCGRVLLLLNEGTDINSLDRYSQTALINAACRGDTPLVQLLVKHGAELNHTAKYRLTALMLAVINGHIEVVRILAEAGANTEITGSKGHFDDTPLEYAMKHGHAEIITILHNANKKPCRHIFCPRENLYSDSKCRSFKST</sequence>
<protein>
    <submittedName>
        <fullName evidence="3">Uncharacterized protein</fullName>
    </submittedName>
</protein>
<dbReference type="PROSITE" id="PS50297">
    <property type="entry name" value="ANK_REP_REGION"/>
    <property type="match status" value="2"/>
</dbReference>
<dbReference type="EMBL" id="UOFV01000344">
    <property type="protein sequence ID" value="VAX02745.1"/>
    <property type="molecule type" value="Genomic_DNA"/>
</dbReference>
<evidence type="ECO:0000256" key="1">
    <source>
        <dbReference type="ARBA" id="ARBA00022737"/>
    </source>
</evidence>
<dbReference type="InterPro" id="IPR002110">
    <property type="entry name" value="Ankyrin_rpt"/>
</dbReference>
<dbReference type="PROSITE" id="PS50088">
    <property type="entry name" value="ANK_REPEAT"/>
    <property type="match status" value="2"/>
</dbReference>
<dbReference type="Pfam" id="PF12796">
    <property type="entry name" value="Ank_2"/>
    <property type="match status" value="1"/>
</dbReference>
<evidence type="ECO:0000313" key="3">
    <source>
        <dbReference type="EMBL" id="VAX02745.1"/>
    </source>
</evidence>
<evidence type="ECO:0000256" key="2">
    <source>
        <dbReference type="ARBA" id="ARBA00023043"/>
    </source>
</evidence>
<dbReference type="AlphaFoldDB" id="A0A3B1B8V8"/>
<keyword evidence="2" id="KW-0040">ANK repeat</keyword>
<dbReference type="PANTHER" id="PTHR24173:SF74">
    <property type="entry name" value="ANKYRIN REPEAT DOMAIN-CONTAINING PROTEIN 16"/>
    <property type="match status" value="1"/>
</dbReference>
<dbReference type="Gene3D" id="1.25.40.20">
    <property type="entry name" value="Ankyrin repeat-containing domain"/>
    <property type="match status" value="1"/>
</dbReference>
<proteinExistence type="predicted"/>
<gene>
    <name evidence="3" type="ORF">MNBD_GAMMA19-1971</name>
</gene>
<keyword evidence="1" id="KW-0677">Repeat</keyword>
<organism evidence="3">
    <name type="scientific">hydrothermal vent metagenome</name>
    <dbReference type="NCBI Taxonomy" id="652676"/>
    <lineage>
        <taxon>unclassified sequences</taxon>
        <taxon>metagenomes</taxon>
        <taxon>ecological metagenomes</taxon>
    </lineage>
</organism>
<dbReference type="PANTHER" id="PTHR24173">
    <property type="entry name" value="ANKYRIN REPEAT CONTAINING"/>
    <property type="match status" value="1"/>
</dbReference>
<reference evidence="3" key="1">
    <citation type="submission" date="2018-06" db="EMBL/GenBank/DDBJ databases">
        <authorList>
            <person name="Zhirakovskaya E."/>
        </authorList>
    </citation>
    <scope>NUCLEOTIDE SEQUENCE</scope>
</reference>
<accession>A0A3B1B8V8</accession>
<dbReference type="InterPro" id="IPR036770">
    <property type="entry name" value="Ankyrin_rpt-contain_sf"/>
</dbReference>
<dbReference type="SUPFAM" id="SSF48403">
    <property type="entry name" value="Ankyrin repeat"/>
    <property type="match status" value="1"/>
</dbReference>